<dbReference type="InterPro" id="IPR001965">
    <property type="entry name" value="Znf_PHD"/>
</dbReference>
<evidence type="ECO:0000256" key="1">
    <source>
        <dbReference type="ARBA" id="ARBA00022723"/>
    </source>
</evidence>
<keyword evidence="1" id="KW-0479">Metal-binding</keyword>
<reference evidence="7" key="1">
    <citation type="submission" date="2025-08" db="UniProtKB">
        <authorList>
            <consortium name="RefSeq"/>
        </authorList>
    </citation>
    <scope>IDENTIFICATION</scope>
    <source>
        <strain evidence="7">Ishihara</strain>
        <tissue evidence="7">Whole body</tissue>
    </source>
</reference>
<dbReference type="OrthoDB" id="7490514at2759"/>
<keyword evidence="3" id="KW-0862">Zinc</keyword>
<dbReference type="Proteomes" id="UP000301870">
    <property type="component" value="Chromosome 1"/>
</dbReference>
<keyword evidence="2" id="KW-0863">Zinc-finger</keyword>
<feature type="region of interest" description="Disordered" evidence="4">
    <location>
        <begin position="58"/>
        <end position="97"/>
    </location>
</feature>
<feature type="compositionally biased region" description="Polar residues" evidence="4">
    <location>
        <begin position="67"/>
        <end position="78"/>
    </location>
</feature>
<evidence type="ECO:0000313" key="6">
    <source>
        <dbReference type="Proteomes" id="UP000301870"/>
    </source>
</evidence>
<dbReference type="CDD" id="cd15489">
    <property type="entry name" value="PHD_SF"/>
    <property type="match status" value="1"/>
</dbReference>
<dbReference type="Pfam" id="PF25298">
    <property type="entry name" value="Baculo_FP_2nd"/>
    <property type="match status" value="1"/>
</dbReference>
<dbReference type="GeneID" id="111348774"/>
<dbReference type="InterPro" id="IPR057251">
    <property type="entry name" value="FP_C"/>
</dbReference>
<dbReference type="AlphaFoldDB" id="A0A9J7DRM3"/>
<sequence length="368" mass="40559">MPGTKCGGCGRFISTQDGAKCTKCQEIYHRACVGIPTKSGIAQGWRCPECKKHIARDNRTETPVRGSAQSPSADTNKMTAMADSGEPRSPRAGAEGGLSLASSAPLLGLSVAAETNLQMIVVELRAVREEIKGFRKEMEVEMSRLGAALGVCSARVDGLEARLDVLELRATATTVSSGSCNLDRVVEDLRREINDRDQDLLVNDVEVSNLPETKSENPVHIVKAIGRKLGVNFEDCDIVSAERIGGRQLNVTSSAGPTESRPRPLVVRLARRDLRDKLLTGARVRRGATTDDLDMPGPAQRFFVNERLTKVNRQLFRRARDAASLLKWRFVWTKQGRIFARREPGDKAQRIRTEEDFSRIFGTEIEMA</sequence>
<dbReference type="GO" id="GO:0008270">
    <property type="term" value="F:zinc ion binding"/>
    <property type="evidence" value="ECO:0007669"/>
    <property type="project" value="UniProtKB-KW"/>
</dbReference>
<evidence type="ECO:0000256" key="3">
    <source>
        <dbReference type="ARBA" id="ARBA00022833"/>
    </source>
</evidence>
<dbReference type="Gene3D" id="3.30.40.10">
    <property type="entry name" value="Zinc/RING finger domain, C3HC4 (zinc finger)"/>
    <property type="match status" value="1"/>
</dbReference>
<organism evidence="6 7">
    <name type="scientific">Spodoptera litura</name>
    <name type="common">Asian cotton leafworm</name>
    <dbReference type="NCBI Taxonomy" id="69820"/>
    <lineage>
        <taxon>Eukaryota</taxon>
        <taxon>Metazoa</taxon>
        <taxon>Ecdysozoa</taxon>
        <taxon>Arthropoda</taxon>
        <taxon>Hexapoda</taxon>
        <taxon>Insecta</taxon>
        <taxon>Pterygota</taxon>
        <taxon>Neoptera</taxon>
        <taxon>Endopterygota</taxon>
        <taxon>Lepidoptera</taxon>
        <taxon>Glossata</taxon>
        <taxon>Ditrysia</taxon>
        <taxon>Noctuoidea</taxon>
        <taxon>Noctuidae</taxon>
        <taxon>Amphipyrinae</taxon>
        <taxon>Spodoptera</taxon>
    </lineage>
</organism>
<dbReference type="InterPro" id="IPR011011">
    <property type="entry name" value="Znf_FYVE_PHD"/>
</dbReference>
<dbReference type="SUPFAM" id="SSF57903">
    <property type="entry name" value="FYVE/PHD zinc finger"/>
    <property type="match status" value="1"/>
</dbReference>
<dbReference type="InterPro" id="IPR013083">
    <property type="entry name" value="Znf_RING/FYVE/PHD"/>
</dbReference>
<evidence type="ECO:0000313" key="7">
    <source>
        <dbReference type="RefSeq" id="XP_022815772.1"/>
    </source>
</evidence>
<evidence type="ECO:0000256" key="4">
    <source>
        <dbReference type="SAM" id="MobiDB-lite"/>
    </source>
</evidence>
<name>A0A9J7DRM3_SPOLT</name>
<dbReference type="KEGG" id="sliu:111348774"/>
<feature type="domain" description="Zinc finger PHD-type" evidence="5">
    <location>
        <begin position="5"/>
        <end position="51"/>
    </location>
</feature>
<proteinExistence type="predicted"/>
<evidence type="ECO:0000256" key="2">
    <source>
        <dbReference type="ARBA" id="ARBA00022771"/>
    </source>
</evidence>
<evidence type="ECO:0000259" key="5">
    <source>
        <dbReference type="SMART" id="SM00249"/>
    </source>
</evidence>
<dbReference type="SMART" id="SM00249">
    <property type="entry name" value="PHD"/>
    <property type="match status" value="1"/>
</dbReference>
<dbReference type="RefSeq" id="XP_022815772.1">
    <property type="nucleotide sequence ID" value="XM_022960004.1"/>
</dbReference>
<protein>
    <submittedName>
        <fullName evidence="7">Uncharacterized protein LOC111348774</fullName>
    </submittedName>
</protein>
<keyword evidence="6" id="KW-1185">Reference proteome</keyword>
<gene>
    <name evidence="7" type="primary">LOC111348774</name>
</gene>
<accession>A0A9J7DRM3</accession>